<evidence type="ECO:0000313" key="1">
    <source>
        <dbReference type="EMBL" id="MCQ8775132.1"/>
    </source>
</evidence>
<dbReference type="EMBL" id="JANIID010000076">
    <property type="protein sequence ID" value="MCQ8775132.1"/>
    <property type="molecule type" value="Genomic_DNA"/>
</dbReference>
<dbReference type="AlphaFoldDB" id="A0A9X2LQ89"/>
<organism evidence="1 2">
    <name type="scientific">Streptomyces telluris</name>
    <dbReference type="NCBI Taxonomy" id="2720021"/>
    <lineage>
        <taxon>Bacteria</taxon>
        <taxon>Bacillati</taxon>
        <taxon>Actinomycetota</taxon>
        <taxon>Actinomycetes</taxon>
        <taxon>Kitasatosporales</taxon>
        <taxon>Streptomycetaceae</taxon>
        <taxon>Streptomyces</taxon>
    </lineage>
</organism>
<sequence length="74" mass="7857">MSLVGSVQQALVGGLPAVPAPFPVLDAQFATLSAIPRSPFTYLLLFQGFVSAPLGLSGRERRQTTAEAGCRRLR</sequence>
<proteinExistence type="predicted"/>
<dbReference type="RefSeq" id="WP_168096368.1">
    <property type="nucleotide sequence ID" value="NZ_JAATER010000644.1"/>
</dbReference>
<name>A0A9X2LQ89_9ACTN</name>
<evidence type="ECO:0000313" key="2">
    <source>
        <dbReference type="Proteomes" id="UP001142374"/>
    </source>
</evidence>
<gene>
    <name evidence="1" type="ORF">NQU55_36090</name>
</gene>
<protein>
    <submittedName>
        <fullName evidence="1">Uncharacterized protein</fullName>
    </submittedName>
</protein>
<keyword evidence="2" id="KW-1185">Reference proteome</keyword>
<dbReference type="Proteomes" id="UP001142374">
    <property type="component" value="Unassembled WGS sequence"/>
</dbReference>
<accession>A0A9X2LQ89</accession>
<reference evidence="1" key="1">
    <citation type="submission" date="2022-06" db="EMBL/GenBank/DDBJ databases">
        <title>WGS of actinobacteria.</title>
        <authorList>
            <person name="Thawai C."/>
        </authorList>
    </citation>
    <scope>NUCLEOTIDE SEQUENCE</scope>
    <source>
        <strain evidence="1">AA8</strain>
    </source>
</reference>
<comment type="caution">
    <text evidence="1">The sequence shown here is derived from an EMBL/GenBank/DDBJ whole genome shotgun (WGS) entry which is preliminary data.</text>
</comment>